<sequence length="432" mass="48551">MPRNTQSARDRDYMPENDRRSVLTVNSWKTTPSHRHDGDRNTPIDAKRRVDKITCGKSALSGTRCVIENTDESNAVEYAHLLPRSASDDMLDRLEYAWNLKHGSLNVNTRFNILRLSVKFHKLFDMKQWWMLLPTNYYIDKYYSVKDEGRTEFPPPERSGIVYKYTLIAHPEMRMIPIHRQANPPAIANPINNQPPPQPPLPAKDDFTFFVHPYDDFPVIASHVLPRFALYDAGRKICGNLAVGYRKQHPALRQQLDKVEKIYEAWTKELDDGAPDVDAFLNGGGDDSSQGDHGKDDEFGGNDANSDRTGKGRAYPARKRPDTDDGSPGGSKRQRQGYSSKQQRLVEDGTAWLDDVTLREFDQQASLGEKSDCKEHFVLEWLTGVGKEGDVGNTKEYPKGDDKELKDALDAKTVVGNGGVIDAGIYVAGLGA</sequence>
<evidence type="ECO:0000256" key="1">
    <source>
        <dbReference type="SAM" id="MobiDB-lite"/>
    </source>
</evidence>
<feature type="compositionally biased region" description="Basic and acidic residues" evidence="1">
    <location>
        <begin position="34"/>
        <end position="45"/>
    </location>
</feature>
<dbReference type="Pfam" id="PF13391">
    <property type="entry name" value="HNH_2"/>
    <property type="match status" value="1"/>
</dbReference>
<feature type="compositionally biased region" description="Basic and acidic residues" evidence="1">
    <location>
        <begin position="8"/>
        <end position="21"/>
    </location>
</feature>
<keyword evidence="4" id="KW-1185">Reference proteome</keyword>
<dbReference type="EMBL" id="BRPK01000002">
    <property type="protein sequence ID" value="GLB35617.1"/>
    <property type="molecule type" value="Genomic_DNA"/>
</dbReference>
<gene>
    <name evidence="3" type="ORF">LshimejAT787_0211820</name>
</gene>
<proteinExistence type="predicted"/>
<comment type="caution">
    <text evidence="3">The sequence shown here is derived from an EMBL/GenBank/DDBJ whole genome shotgun (WGS) entry which is preliminary data.</text>
</comment>
<feature type="domain" description="HNH nuclease" evidence="2">
    <location>
        <begin position="65"/>
        <end position="129"/>
    </location>
</feature>
<organism evidence="3 4">
    <name type="scientific">Lyophyllum shimeji</name>
    <name type="common">Hon-shimeji</name>
    <name type="synonym">Tricholoma shimeji</name>
    <dbReference type="NCBI Taxonomy" id="47721"/>
    <lineage>
        <taxon>Eukaryota</taxon>
        <taxon>Fungi</taxon>
        <taxon>Dikarya</taxon>
        <taxon>Basidiomycota</taxon>
        <taxon>Agaricomycotina</taxon>
        <taxon>Agaricomycetes</taxon>
        <taxon>Agaricomycetidae</taxon>
        <taxon>Agaricales</taxon>
        <taxon>Tricholomatineae</taxon>
        <taxon>Lyophyllaceae</taxon>
        <taxon>Lyophyllum</taxon>
    </lineage>
</organism>
<dbReference type="AlphaFoldDB" id="A0A9P3PGG9"/>
<dbReference type="Proteomes" id="UP001063166">
    <property type="component" value="Unassembled WGS sequence"/>
</dbReference>
<feature type="region of interest" description="Disordered" evidence="1">
    <location>
        <begin position="1"/>
        <end position="45"/>
    </location>
</feature>
<evidence type="ECO:0000313" key="4">
    <source>
        <dbReference type="Proteomes" id="UP001063166"/>
    </source>
</evidence>
<name>A0A9P3PGG9_LYOSH</name>
<evidence type="ECO:0000259" key="2">
    <source>
        <dbReference type="Pfam" id="PF13391"/>
    </source>
</evidence>
<feature type="region of interest" description="Disordered" evidence="1">
    <location>
        <begin position="274"/>
        <end position="345"/>
    </location>
</feature>
<evidence type="ECO:0000313" key="3">
    <source>
        <dbReference type="EMBL" id="GLB35617.1"/>
    </source>
</evidence>
<protein>
    <recommendedName>
        <fullName evidence="2">HNH nuclease domain-containing protein</fullName>
    </recommendedName>
</protein>
<reference evidence="3" key="1">
    <citation type="submission" date="2022-07" db="EMBL/GenBank/DDBJ databases">
        <title>The genome of Lyophyllum shimeji provides insight into the initial evolution of ectomycorrhizal fungal genome.</title>
        <authorList>
            <person name="Kobayashi Y."/>
            <person name="Shibata T."/>
            <person name="Hirakawa H."/>
            <person name="Shigenobu S."/>
            <person name="Nishiyama T."/>
            <person name="Yamada A."/>
            <person name="Hasebe M."/>
            <person name="Kawaguchi M."/>
        </authorList>
    </citation>
    <scope>NUCLEOTIDE SEQUENCE</scope>
    <source>
        <strain evidence="3">AT787</strain>
    </source>
</reference>
<dbReference type="OrthoDB" id="3133596at2759"/>
<dbReference type="InterPro" id="IPR003615">
    <property type="entry name" value="HNH_nuc"/>
</dbReference>
<accession>A0A9P3PGG9</accession>